<proteinExistence type="predicted"/>
<evidence type="ECO:0000313" key="1">
    <source>
        <dbReference type="EMBL" id="BAY16501.1"/>
    </source>
</evidence>
<gene>
    <name evidence="1" type="ORF">NIES21_23300</name>
</gene>
<dbReference type="Proteomes" id="UP000218287">
    <property type="component" value="Chromosome"/>
</dbReference>
<accession>A0A1Z4GG51</accession>
<sequence>MTTTTTPNVQIAINAIFEVLGEPSDECQCQALEQYKNGNAREAKKTSASHLRDFYCKCLGFLVSATDINPNLNKILSAAANAAADHAQMKTLDEISDGNAIAFESTDIVGSVTENILRFLTPTNEHHELALAARNNYDVLKELEQKNSEDYLIKALLYLTKAHPDSPALFTIIAEASTTAALHTRNLAHQKITDAIASALTSGA</sequence>
<dbReference type="OrthoDB" id="485670at2"/>
<name>A0A1Z4GG51_9CYAN</name>
<dbReference type="AlphaFoldDB" id="A0A1Z4GG51"/>
<evidence type="ECO:0000313" key="2">
    <source>
        <dbReference type="Proteomes" id="UP000218287"/>
    </source>
</evidence>
<protein>
    <submittedName>
        <fullName evidence="1">Uncharacterized protein</fullName>
    </submittedName>
</protein>
<keyword evidence="2" id="KW-1185">Reference proteome</keyword>
<dbReference type="EMBL" id="AP018174">
    <property type="protein sequence ID" value="BAY16501.1"/>
    <property type="molecule type" value="Genomic_DNA"/>
</dbReference>
<organism evidence="1 2">
    <name type="scientific">Anabaenopsis circularis NIES-21</name>
    <dbReference type="NCBI Taxonomy" id="1085406"/>
    <lineage>
        <taxon>Bacteria</taxon>
        <taxon>Bacillati</taxon>
        <taxon>Cyanobacteriota</taxon>
        <taxon>Cyanophyceae</taxon>
        <taxon>Nostocales</taxon>
        <taxon>Nodulariaceae</taxon>
        <taxon>Anabaenopsis</taxon>
    </lineage>
</organism>
<reference evidence="1 2" key="1">
    <citation type="submission" date="2017-06" db="EMBL/GenBank/DDBJ databases">
        <title>Genome sequencing of cyanobaciteial culture collection at National Institute for Environmental Studies (NIES).</title>
        <authorList>
            <person name="Hirose Y."/>
            <person name="Shimura Y."/>
            <person name="Fujisawa T."/>
            <person name="Nakamura Y."/>
            <person name="Kawachi M."/>
        </authorList>
    </citation>
    <scope>NUCLEOTIDE SEQUENCE [LARGE SCALE GENOMIC DNA]</scope>
    <source>
        <strain evidence="1 2">NIES-21</strain>
    </source>
</reference>